<dbReference type="InterPro" id="IPR046342">
    <property type="entry name" value="CBS_dom_sf"/>
</dbReference>
<feature type="transmembrane region" description="Helical" evidence="10">
    <location>
        <begin position="6"/>
        <end position="28"/>
    </location>
</feature>
<feature type="domain" description="CBS" evidence="11">
    <location>
        <begin position="287"/>
        <end position="344"/>
    </location>
</feature>
<dbReference type="SUPFAM" id="SSF56176">
    <property type="entry name" value="FAD-binding/transporter-associated domain-like"/>
    <property type="match status" value="1"/>
</dbReference>
<dbReference type="InterPro" id="IPR044751">
    <property type="entry name" value="Ion_transp-like_CBS"/>
</dbReference>
<evidence type="ECO:0000313" key="14">
    <source>
        <dbReference type="Proteomes" id="UP001144372"/>
    </source>
</evidence>
<evidence type="ECO:0000256" key="3">
    <source>
        <dbReference type="ARBA" id="ARBA00022692"/>
    </source>
</evidence>
<dbReference type="SUPFAM" id="SSF54631">
    <property type="entry name" value="CBS-domain pair"/>
    <property type="match status" value="1"/>
</dbReference>
<feature type="domain" description="CNNM transmembrane" evidence="12">
    <location>
        <begin position="1"/>
        <end position="203"/>
    </location>
</feature>
<evidence type="ECO:0000259" key="12">
    <source>
        <dbReference type="PROSITE" id="PS51846"/>
    </source>
</evidence>
<feature type="transmembrane region" description="Helical" evidence="10">
    <location>
        <begin position="151"/>
        <end position="170"/>
    </location>
</feature>
<evidence type="ECO:0000256" key="8">
    <source>
        <dbReference type="PROSITE-ProRule" id="PRU00703"/>
    </source>
</evidence>
<dbReference type="AlphaFoldDB" id="A0A9W6FUI6"/>
<evidence type="ECO:0000256" key="10">
    <source>
        <dbReference type="SAM" id="Phobius"/>
    </source>
</evidence>
<keyword evidence="5 9" id="KW-1133">Transmembrane helix</keyword>
<dbReference type="GO" id="GO:0005886">
    <property type="term" value="C:plasma membrane"/>
    <property type="evidence" value="ECO:0007669"/>
    <property type="project" value="UniProtKB-SubCell"/>
</dbReference>
<dbReference type="Gene3D" id="3.10.580.10">
    <property type="entry name" value="CBS-domain"/>
    <property type="match status" value="1"/>
</dbReference>
<dbReference type="CDD" id="cd04590">
    <property type="entry name" value="CBS_pair_CorC_HlyC_assoc"/>
    <property type="match status" value="1"/>
</dbReference>
<proteinExistence type="predicted"/>
<dbReference type="InterPro" id="IPR016169">
    <property type="entry name" value="FAD-bd_PCMH_sub2"/>
</dbReference>
<dbReference type="GO" id="GO:0050660">
    <property type="term" value="F:flavin adenine dinucleotide binding"/>
    <property type="evidence" value="ECO:0007669"/>
    <property type="project" value="InterPro"/>
</dbReference>
<keyword evidence="3 9" id="KW-0812">Transmembrane</keyword>
<organism evidence="13 14">
    <name type="scientific">Desulforhabdus amnigena</name>
    <dbReference type="NCBI Taxonomy" id="40218"/>
    <lineage>
        <taxon>Bacteria</taxon>
        <taxon>Pseudomonadati</taxon>
        <taxon>Thermodesulfobacteriota</taxon>
        <taxon>Syntrophobacteria</taxon>
        <taxon>Syntrophobacterales</taxon>
        <taxon>Syntrophobacteraceae</taxon>
        <taxon>Desulforhabdus</taxon>
    </lineage>
</organism>
<evidence type="ECO:0000256" key="2">
    <source>
        <dbReference type="ARBA" id="ARBA00022475"/>
    </source>
</evidence>
<dbReference type="Gene3D" id="3.30.465.10">
    <property type="match status" value="1"/>
</dbReference>
<dbReference type="InterPro" id="IPR005170">
    <property type="entry name" value="Transptr-assoc_dom"/>
</dbReference>
<dbReference type="RefSeq" id="WP_281794732.1">
    <property type="nucleotide sequence ID" value="NZ_BSDR01000001.1"/>
</dbReference>
<evidence type="ECO:0000256" key="6">
    <source>
        <dbReference type="ARBA" id="ARBA00023122"/>
    </source>
</evidence>
<comment type="caution">
    <text evidence="13">The sequence shown here is derived from an EMBL/GenBank/DDBJ whole genome shotgun (WGS) entry which is preliminary data.</text>
</comment>
<protein>
    <submittedName>
        <fullName evidence="13">Hemolysin</fullName>
    </submittedName>
</protein>
<evidence type="ECO:0000259" key="11">
    <source>
        <dbReference type="PROSITE" id="PS51371"/>
    </source>
</evidence>
<dbReference type="Pfam" id="PF03471">
    <property type="entry name" value="CorC_HlyC"/>
    <property type="match status" value="1"/>
</dbReference>
<dbReference type="PROSITE" id="PS51371">
    <property type="entry name" value="CBS"/>
    <property type="match status" value="1"/>
</dbReference>
<keyword evidence="4" id="KW-0677">Repeat</keyword>
<comment type="subcellular location">
    <subcellularLocation>
        <location evidence="1">Cell membrane</location>
        <topology evidence="1">Multi-pass membrane protein</topology>
    </subcellularLocation>
</comment>
<dbReference type="EMBL" id="BSDR01000001">
    <property type="protein sequence ID" value="GLI35141.1"/>
    <property type="molecule type" value="Genomic_DNA"/>
</dbReference>
<reference evidence="13" key="1">
    <citation type="submission" date="2022-12" db="EMBL/GenBank/DDBJ databases">
        <title>Reference genome sequencing for broad-spectrum identification of bacterial and archaeal isolates by mass spectrometry.</title>
        <authorList>
            <person name="Sekiguchi Y."/>
            <person name="Tourlousse D.M."/>
        </authorList>
    </citation>
    <scope>NUCLEOTIDE SEQUENCE</scope>
    <source>
        <strain evidence="13">ASRB1</strain>
    </source>
</reference>
<keyword evidence="2" id="KW-1003">Cell membrane</keyword>
<evidence type="ECO:0000313" key="13">
    <source>
        <dbReference type="EMBL" id="GLI35141.1"/>
    </source>
</evidence>
<dbReference type="Pfam" id="PF00571">
    <property type="entry name" value="CBS"/>
    <property type="match status" value="2"/>
</dbReference>
<evidence type="ECO:0000256" key="7">
    <source>
        <dbReference type="ARBA" id="ARBA00023136"/>
    </source>
</evidence>
<evidence type="ECO:0000256" key="9">
    <source>
        <dbReference type="PROSITE-ProRule" id="PRU01193"/>
    </source>
</evidence>
<gene>
    <name evidence="13" type="ORF">DAMNIGENAA_25740</name>
</gene>
<evidence type="ECO:0000256" key="5">
    <source>
        <dbReference type="ARBA" id="ARBA00022989"/>
    </source>
</evidence>
<dbReference type="InterPro" id="IPR036318">
    <property type="entry name" value="FAD-bd_PCMH-like_sf"/>
</dbReference>
<evidence type="ECO:0000256" key="1">
    <source>
        <dbReference type="ARBA" id="ARBA00004651"/>
    </source>
</evidence>
<dbReference type="PANTHER" id="PTHR43099">
    <property type="entry name" value="UPF0053 PROTEIN YRKA"/>
    <property type="match status" value="1"/>
</dbReference>
<dbReference type="PROSITE" id="PS51846">
    <property type="entry name" value="CNNM"/>
    <property type="match status" value="1"/>
</dbReference>
<keyword evidence="14" id="KW-1185">Reference proteome</keyword>
<dbReference type="Pfam" id="PF01595">
    <property type="entry name" value="CNNM"/>
    <property type="match status" value="1"/>
</dbReference>
<feature type="transmembrane region" description="Helical" evidence="10">
    <location>
        <begin position="100"/>
        <end position="121"/>
    </location>
</feature>
<dbReference type="PANTHER" id="PTHR43099:SF4">
    <property type="entry name" value="INTEGRAL MEMBRANE PROTEIN"/>
    <property type="match status" value="1"/>
</dbReference>
<dbReference type="InterPro" id="IPR051676">
    <property type="entry name" value="UPF0053_domain"/>
</dbReference>
<accession>A0A9W6FUI6</accession>
<sequence>MFAACIIIFFLIVINALYVAAEFAAVGVRKSRIRQMAEEGSSLAKLFLPWLVDPHKLDQYIAACQIGITLSSLILGAYGQETLAAPLAGIIVQWGGVQEVAAYSAASLSVLIFLTTLQVILGELVPKSIALQYSTQAALLSLFPMRWSLTVFSWLIAILNGSALIILKIFGVKYGVHRHVHSPEEIEMLITESRDGGVLEADEHQRLQRALQLGKRPAHQLMVPRRYMSGIDVELPMDQVMKQIAESPYSHLPVYRGSMDNVIGIVHVKEVAIHYIEKGTIGSITEIMRPLMSVPENVTADALLNLLRQRRSHQAMVVDEFGGTEGLVTLEDVLTEMLGEVADEFKLDQPQPERLPDGRVRLPGLMRLDMAEPWLGVLWQGDADTISGHVMEVLGTVPVARQRVTIDGVEVEIEQVAHHAIVSILARPVRPVEEDVHG</sequence>
<dbReference type="InterPro" id="IPR002550">
    <property type="entry name" value="CNNM"/>
</dbReference>
<keyword evidence="6 8" id="KW-0129">CBS domain</keyword>
<dbReference type="SMART" id="SM01091">
    <property type="entry name" value="CorC_HlyC"/>
    <property type="match status" value="1"/>
</dbReference>
<dbReference type="Proteomes" id="UP001144372">
    <property type="component" value="Unassembled WGS sequence"/>
</dbReference>
<keyword evidence="7 9" id="KW-0472">Membrane</keyword>
<evidence type="ECO:0000256" key="4">
    <source>
        <dbReference type="ARBA" id="ARBA00022737"/>
    </source>
</evidence>
<name>A0A9W6FUI6_9BACT</name>
<dbReference type="InterPro" id="IPR000644">
    <property type="entry name" value="CBS_dom"/>
</dbReference>